<proteinExistence type="inferred from homology"/>
<evidence type="ECO:0000256" key="1">
    <source>
        <dbReference type="ARBA" id="ARBA00001656"/>
    </source>
</evidence>
<feature type="compositionally biased region" description="Low complexity" evidence="10">
    <location>
        <begin position="557"/>
        <end position="567"/>
    </location>
</feature>
<keyword evidence="12" id="KW-1185">Reference proteome</keyword>
<protein>
    <recommendedName>
        <fullName evidence="4">Acrosin</fullName>
        <ecNumber evidence="3">3.4.21.10</ecNumber>
    </recommendedName>
</protein>
<comment type="catalytic activity">
    <reaction evidence="1">
        <text>Preferential cleavage: Arg-|-Xaa, Lys-|-Xaa.</text>
        <dbReference type="EC" id="3.4.21.10"/>
    </reaction>
</comment>
<dbReference type="InterPro" id="IPR001314">
    <property type="entry name" value="Peptidase_S1A"/>
</dbReference>
<evidence type="ECO:0000256" key="8">
    <source>
        <dbReference type="ARBA" id="ARBA00023157"/>
    </source>
</evidence>
<dbReference type="PROSITE" id="PS00135">
    <property type="entry name" value="TRYPSIN_SER"/>
    <property type="match status" value="1"/>
</dbReference>
<reference evidence="13" key="1">
    <citation type="submission" date="2025-08" db="UniProtKB">
        <authorList>
            <consortium name="RefSeq"/>
        </authorList>
    </citation>
    <scope>IDENTIFICATION</scope>
</reference>
<dbReference type="PANTHER" id="PTHR24252:SF8">
    <property type="entry name" value="ACROSIN"/>
    <property type="match status" value="1"/>
</dbReference>
<name>A0ABM5GK65_9SAUR</name>
<evidence type="ECO:0000256" key="4">
    <source>
        <dbReference type="ARBA" id="ARBA00017161"/>
    </source>
</evidence>
<accession>A0ABM5GK65</accession>
<dbReference type="GeneID" id="110084406"/>
<dbReference type="Gene3D" id="2.40.10.10">
    <property type="entry name" value="Trypsin-like serine proteases"/>
    <property type="match status" value="2"/>
</dbReference>
<gene>
    <name evidence="13" type="primary">LOC110084406</name>
</gene>
<dbReference type="PROSITE" id="PS00134">
    <property type="entry name" value="TRYPSIN_HIS"/>
    <property type="match status" value="1"/>
</dbReference>
<evidence type="ECO:0000256" key="2">
    <source>
        <dbReference type="ARBA" id="ARBA00009228"/>
    </source>
</evidence>
<keyword evidence="5 9" id="KW-0645">Protease</keyword>
<dbReference type="PANTHER" id="PTHR24252">
    <property type="entry name" value="ACROSIN-RELATED"/>
    <property type="match status" value="1"/>
</dbReference>
<dbReference type="CDD" id="cd00190">
    <property type="entry name" value="Tryp_SPc"/>
    <property type="match status" value="1"/>
</dbReference>
<dbReference type="PROSITE" id="PS50240">
    <property type="entry name" value="TRYPSIN_DOM"/>
    <property type="match status" value="1"/>
</dbReference>
<evidence type="ECO:0000256" key="9">
    <source>
        <dbReference type="RuleBase" id="RU363034"/>
    </source>
</evidence>
<feature type="non-terminal residue" evidence="13">
    <location>
        <position position="1"/>
    </location>
</feature>
<evidence type="ECO:0000256" key="6">
    <source>
        <dbReference type="ARBA" id="ARBA00022801"/>
    </source>
</evidence>
<comment type="similarity">
    <text evidence="2">Belongs to the peptidase S1 family. Snake venom subfamily.</text>
</comment>
<keyword evidence="8" id="KW-1015">Disulfide bond</keyword>
<dbReference type="SMART" id="SM00020">
    <property type="entry name" value="Tryp_SPc"/>
    <property type="match status" value="1"/>
</dbReference>
<keyword evidence="7 9" id="KW-0720">Serine protease</keyword>
<feature type="region of interest" description="Disordered" evidence="10">
    <location>
        <begin position="312"/>
        <end position="370"/>
    </location>
</feature>
<feature type="region of interest" description="Disordered" evidence="10">
    <location>
        <begin position="545"/>
        <end position="567"/>
    </location>
</feature>
<dbReference type="EC" id="3.4.21.10" evidence="3"/>
<dbReference type="SUPFAM" id="SSF50494">
    <property type="entry name" value="Trypsin-like serine proteases"/>
    <property type="match status" value="1"/>
</dbReference>
<dbReference type="InterPro" id="IPR043504">
    <property type="entry name" value="Peptidase_S1_PA_chymotrypsin"/>
</dbReference>
<evidence type="ECO:0000256" key="10">
    <source>
        <dbReference type="SAM" id="MobiDB-lite"/>
    </source>
</evidence>
<evidence type="ECO:0000256" key="7">
    <source>
        <dbReference type="ARBA" id="ARBA00022825"/>
    </source>
</evidence>
<sequence>QQRRLSCTVTSTCFGGGPQPRSLVKTFSEVSSFPSGICGRRPLASSHGGSVRIIGGTDALPGTWPWLVSIQVPSRKGFIHICGGSLISSRWVITAAHCFLDKRFLRHWKLVIGAAQLSQPGPDMQTRSIKTLVEHPQYQSRTQLNDVALMELSEPINCTDYIQLACLPEGDVDVSSLTHCYISGWGVTNVATLGLLKGVLLFSEASQTADILQEARVNLIPLEKCNSSNWYNNRIHYNNLCAGYEQGGIDSCQGDSGGPLMCRESRSERFWVVGVTSWGTGCARAYKPGVYTATQHFLDWIKGVTKENLFRPGPLGTTKASPSPKPSLTRPTGWPWHQTGPQYTNRPFGNWASSRPWPPPRPKPRPPAWQQPASLNQVQQYENWAHAQTKASTVPVMTNPPVWPVPTQPRPPRPLPTRPVWGTQNINSWNPGWVPAPRPPLQTRPPPPPTWASYQTWGQWGLTRPTLRTSPPPSLYGGQQPFQNWNMGLTRPPLRTTTPRLPTGETHWLPHTHWQPPTQWPQLTQQWPGQTQWLAQTQWPVQTWPWSRPAGGGGYQQWGPRGPRAHK</sequence>
<evidence type="ECO:0000313" key="12">
    <source>
        <dbReference type="Proteomes" id="UP001652642"/>
    </source>
</evidence>
<evidence type="ECO:0000313" key="13">
    <source>
        <dbReference type="RefSeq" id="XP_072858050.1"/>
    </source>
</evidence>
<dbReference type="Pfam" id="PF00089">
    <property type="entry name" value="Trypsin"/>
    <property type="match status" value="1"/>
</dbReference>
<dbReference type="PRINTS" id="PR00722">
    <property type="entry name" value="CHYMOTRYPSIN"/>
</dbReference>
<dbReference type="RefSeq" id="XP_072858050.1">
    <property type="nucleotide sequence ID" value="XM_073001949.1"/>
</dbReference>
<organism evidence="12 13">
    <name type="scientific">Pogona vitticeps</name>
    <name type="common">central bearded dragon</name>
    <dbReference type="NCBI Taxonomy" id="103695"/>
    <lineage>
        <taxon>Eukaryota</taxon>
        <taxon>Metazoa</taxon>
        <taxon>Chordata</taxon>
        <taxon>Craniata</taxon>
        <taxon>Vertebrata</taxon>
        <taxon>Euteleostomi</taxon>
        <taxon>Lepidosauria</taxon>
        <taxon>Squamata</taxon>
        <taxon>Bifurcata</taxon>
        <taxon>Unidentata</taxon>
        <taxon>Episquamata</taxon>
        <taxon>Toxicofera</taxon>
        <taxon>Iguania</taxon>
        <taxon>Acrodonta</taxon>
        <taxon>Agamidae</taxon>
        <taxon>Amphibolurinae</taxon>
        <taxon>Pogona</taxon>
    </lineage>
</organism>
<dbReference type="InterPro" id="IPR009003">
    <property type="entry name" value="Peptidase_S1_PA"/>
</dbReference>
<dbReference type="InterPro" id="IPR033116">
    <property type="entry name" value="TRYPSIN_SER"/>
</dbReference>
<evidence type="ECO:0000259" key="11">
    <source>
        <dbReference type="PROSITE" id="PS50240"/>
    </source>
</evidence>
<dbReference type="Proteomes" id="UP001652642">
    <property type="component" value="Chromosome 5"/>
</dbReference>
<feature type="domain" description="Peptidase S1" evidence="11">
    <location>
        <begin position="53"/>
        <end position="306"/>
    </location>
</feature>
<feature type="compositionally biased region" description="Pro residues" evidence="10">
    <location>
        <begin position="356"/>
        <end position="369"/>
    </location>
</feature>
<evidence type="ECO:0000256" key="3">
    <source>
        <dbReference type="ARBA" id="ARBA00012050"/>
    </source>
</evidence>
<dbReference type="InterPro" id="IPR001254">
    <property type="entry name" value="Trypsin_dom"/>
</dbReference>
<keyword evidence="6 9" id="KW-0378">Hydrolase</keyword>
<dbReference type="InterPro" id="IPR018114">
    <property type="entry name" value="TRYPSIN_HIS"/>
</dbReference>
<evidence type="ECO:0000256" key="5">
    <source>
        <dbReference type="ARBA" id="ARBA00022670"/>
    </source>
</evidence>